<dbReference type="EMBL" id="JAACQH010000126">
    <property type="protein sequence ID" value="NCS91896.1"/>
    <property type="molecule type" value="Genomic_DNA"/>
</dbReference>
<dbReference type="AlphaFoldDB" id="A0A8J8CHG2"/>
<name>A0A8J8CHG2_9ARCH</name>
<proteinExistence type="predicted"/>
<dbReference type="Proteomes" id="UP000738826">
    <property type="component" value="Unassembled WGS sequence"/>
</dbReference>
<sequence>MKSEKIVLLTGLFLLSGVVLGVVYVTLASSVFIEKLSSTSTSEPGNFTEFTINIQNNESGNISEINP</sequence>
<protein>
    <submittedName>
        <fullName evidence="2">Uncharacterized protein</fullName>
    </submittedName>
</protein>
<dbReference type="EMBL" id="JAACVF010000138">
    <property type="protein sequence ID" value="NCN65411.1"/>
    <property type="molecule type" value="Genomic_DNA"/>
</dbReference>
<evidence type="ECO:0000313" key="3">
    <source>
        <dbReference type="Proteomes" id="UP000738826"/>
    </source>
</evidence>
<gene>
    <name evidence="2" type="ORF">GW779_05800</name>
    <name evidence="1" type="ORF">GW910_05060</name>
</gene>
<evidence type="ECO:0000313" key="1">
    <source>
        <dbReference type="EMBL" id="NCN65411.1"/>
    </source>
</evidence>
<accession>A0A8J8CHG2</accession>
<reference evidence="2" key="1">
    <citation type="submission" date="2019-11" db="EMBL/GenBank/DDBJ databases">
        <title>Lipid analysis of CO2-rich subsurface aquifers suggests an autotrophy-based deep biosphere with lysolipids enriched in CPR bacteria.</title>
        <authorList>
            <person name="Probst A.J."/>
            <person name="Elling F.J."/>
            <person name="Castelle C.J."/>
            <person name="Zhu Q."/>
            <person name="Elvert M."/>
            <person name="Birarda G."/>
            <person name="Holman H.-Y."/>
            <person name="Lane K.R."/>
            <person name="Ladd B."/>
            <person name="Ryan M.C."/>
            <person name="Woyke T."/>
            <person name="Hinrichs K.-U."/>
            <person name="Banfield J.F."/>
        </authorList>
    </citation>
    <scope>NUCLEOTIDE SEQUENCE</scope>
    <source>
        <strain evidence="1">CG_2015-01_33_1645</strain>
        <strain evidence="2">CG_2015-04_33_537</strain>
    </source>
</reference>
<evidence type="ECO:0000313" key="2">
    <source>
        <dbReference type="EMBL" id="NCS91896.1"/>
    </source>
</evidence>
<organism evidence="2 3">
    <name type="scientific">Candidatus Altarchaeum hamiconexum</name>
    <dbReference type="NCBI Taxonomy" id="1803513"/>
    <lineage>
        <taxon>Archaea</taxon>
        <taxon>Candidatus Altarchaeota</taxon>
        <taxon>Candidatus Altiarchaeia</taxon>
        <taxon>Candidatus Altarchaeales</taxon>
        <taxon>Candidatus Altarchaeaceae</taxon>
        <taxon>Candidatus Altarchaeum</taxon>
    </lineage>
</organism>
<comment type="caution">
    <text evidence="2">The sequence shown here is derived from an EMBL/GenBank/DDBJ whole genome shotgun (WGS) entry which is preliminary data.</text>
</comment>
<dbReference type="Proteomes" id="UP000768163">
    <property type="component" value="Unassembled WGS sequence"/>
</dbReference>